<dbReference type="PANTHER" id="PTHR33710">
    <property type="entry name" value="BNAC02G09200D PROTEIN"/>
    <property type="match status" value="1"/>
</dbReference>
<evidence type="ECO:0000313" key="1">
    <source>
        <dbReference type="EMBL" id="GAV80174.1"/>
    </source>
</evidence>
<protein>
    <recommendedName>
        <fullName evidence="3">Exo_endo_phos domain-containing protein</fullName>
    </recommendedName>
</protein>
<sequence>MHEFNNMIRTAELEDLKGSVLHFTWSNLRVGGEAISKKLDRAMGNWQWIDKLGNSFAHYHSPGISDHSPVSIQLMRHLGKGKPFKFLNFGANHVDFIKTVKEELAKVFSGSPLIVIHKLKSLKGPLKRLSSRPDEKAADLRRRLHLLQNQ</sequence>
<dbReference type="Proteomes" id="UP000187406">
    <property type="component" value="Unassembled WGS sequence"/>
</dbReference>
<evidence type="ECO:0000313" key="2">
    <source>
        <dbReference type="Proteomes" id="UP000187406"/>
    </source>
</evidence>
<dbReference type="SUPFAM" id="SSF56219">
    <property type="entry name" value="DNase I-like"/>
    <property type="match status" value="1"/>
</dbReference>
<evidence type="ECO:0008006" key="3">
    <source>
        <dbReference type="Google" id="ProtNLM"/>
    </source>
</evidence>
<dbReference type="Gene3D" id="3.60.10.10">
    <property type="entry name" value="Endonuclease/exonuclease/phosphatase"/>
    <property type="match status" value="1"/>
</dbReference>
<keyword evidence="2" id="KW-1185">Reference proteome</keyword>
<reference evidence="2" key="1">
    <citation type="submission" date="2016-04" db="EMBL/GenBank/DDBJ databases">
        <title>Cephalotus genome sequencing.</title>
        <authorList>
            <person name="Fukushima K."/>
            <person name="Hasebe M."/>
            <person name="Fang X."/>
        </authorList>
    </citation>
    <scope>NUCLEOTIDE SEQUENCE [LARGE SCALE GENOMIC DNA]</scope>
    <source>
        <strain evidence="2">cv. St1</strain>
    </source>
</reference>
<proteinExistence type="predicted"/>
<organism evidence="1 2">
    <name type="scientific">Cephalotus follicularis</name>
    <name type="common">Albany pitcher plant</name>
    <dbReference type="NCBI Taxonomy" id="3775"/>
    <lineage>
        <taxon>Eukaryota</taxon>
        <taxon>Viridiplantae</taxon>
        <taxon>Streptophyta</taxon>
        <taxon>Embryophyta</taxon>
        <taxon>Tracheophyta</taxon>
        <taxon>Spermatophyta</taxon>
        <taxon>Magnoliopsida</taxon>
        <taxon>eudicotyledons</taxon>
        <taxon>Gunneridae</taxon>
        <taxon>Pentapetalae</taxon>
        <taxon>rosids</taxon>
        <taxon>fabids</taxon>
        <taxon>Oxalidales</taxon>
        <taxon>Cephalotaceae</taxon>
        <taxon>Cephalotus</taxon>
    </lineage>
</organism>
<accession>A0A1Q3CIT4</accession>
<name>A0A1Q3CIT4_CEPFO</name>
<dbReference type="PANTHER" id="PTHR33710:SF71">
    <property type="entry name" value="ENDONUCLEASE_EXONUCLEASE_PHOSPHATASE DOMAIN-CONTAINING PROTEIN"/>
    <property type="match status" value="1"/>
</dbReference>
<dbReference type="AlphaFoldDB" id="A0A1Q3CIT4"/>
<dbReference type="EMBL" id="BDDD01002129">
    <property type="protein sequence ID" value="GAV80174.1"/>
    <property type="molecule type" value="Genomic_DNA"/>
</dbReference>
<dbReference type="InParanoid" id="A0A1Q3CIT4"/>
<dbReference type="OrthoDB" id="1113518at2759"/>
<comment type="caution">
    <text evidence="1">The sequence shown here is derived from an EMBL/GenBank/DDBJ whole genome shotgun (WGS) entry which is preliminary data.</text>
</comment>
<dbReference type="InterPro" id="IPR036691">
    <property type="entry name" value="Endo/exonu/phosph_ase_sf"/>
</dbReference>
<gene>
    <name evidence="1" type="ORF">CFOL_v3_23635</name>
</gene>